<proteinExistence type="predicted"/>
<accession>A0A1Y2ED35</accession>
<dbReference type="GeneID" id="63775507"/>
<dbReference type="RefSeq" id="XP_040719422.1">
    <property type="nucleotide sequence ID" value="XM_040859295.1"/>
</dbReference>
<dbReference type="AlphaFoldDB" id="A0A1Y2ED35"/>
<dbReference type="EMBL" id="MCFJ01000002">
    <property type="protein sequence ID" value="ORY69472.1"/>
    <property type="molecule type" value="Genomic_DNA"/>
</dbReference>
<dbReference type="InParanoid" id="A0A1Y2ED35"/>
<comment type="caution">
    <text evidence="1">The sequence shown here is derived from an EMBL/GenBank/DDBJ whole genome shotgun (WGS) entry which is preliminary data.</text>
</comment>
<evidence type="ECO:0000313" key="1">
    <source>
        <dbReference type="EMBL" id="ORY69472.1"/>
    </source>
</evidence>
<name>A0A1Y2ED35_9PEZI</name>
<gene>
    <name evidence="1" type="ORF">BCR38DRAFT_419222</name>
</gene>
<dbReference type="Proteomes" id="UP000193689">
    <property type="component" value="Unassembled WGS sequence"/>
</dbReference>
<evidence type="ECO:0000313" key="2">
    <source>
        <dbReference type="Proteomes" id="UP000193689"/>
    </source>
</evidence>
<organism evidence="1 2">
    <name type="scientific">Pseudomassariella vexata</name>
    <dbReference type="NCBI Taxonomy" id="1141098"/>
    <lineage>
        <taxon>Eukaryota</taxon>
        <taxon>Fungi</taxon>
        <taxon>Dikarya</taxon>
        <taxon>Ascomycota</taxon>
        <taxon>Pezizomycotina</taxon>
        <taxon>Sordariomycetes</taxon>
        <taxon>Xylariomycetidae</taxon>
        <taxon>Amphisphaeriales</taxon>
        <taxon>Pseudomassariaceae</taxon>
        <taxon>Pseudomassariella</taxon>
    </lineage>
</organism>
<reference evidence="1 2" key="1">
    <citation type="submission" date="2016-07" db="EMBL/GenBank/DDBJ databases">
        <title>Pervasive Adenine N6-methylation of Active Genes in Fungi.</title>
        <authorList>
            <consortium name="DOE Joint Genome Institute"/>
            <person name="Mondo S.J."/>
            <person name="Dannebaum R.O."/>
            <person name="Kuo R.C."/>
            <person name="Labutti K."/>
            <person name="Haridas S."/>
            <person name="Kuo A."/>
            <person name="Salamov A."/>
            <person name="Ahrendt S.R."/>
            <person name="Lipzen A."/>
            <person name="Sullivan W."/>
            <person name="Andreopoulos W.B."/>
            <person name="Clum A."/>
            <person name="Lindquist E."/>
            <person name="Daum C."/>
            <person name="Ramamoorthy G.K."/>
            <person name="Gryganskyi A."/>
            <person name="Culley D."/>
            <person name="Magnuson J.K."/>
            <person name="James T.Y."/>
            <person name="O'Malley M.A."/>
            <person name="Stajich J.E."/>
            <person name="Spatafora J.W."/>
            <person name="Visel A."/>
            <person name="Grigoriev I.V."/>
        </authorList>
    </citation>
    <scope>NUCLEOTIDE SEQUENCE [LARGE SCALE GENOMIC DNA]</scope>
    <source>
        <strain evidence="1 2">CBS 129021</strain>
    </source>
</reference>
<protein>
    <submittedName>
        <fullName evidence="1">Uncharacterized protein</fullName>
    </submittedName>
</protein>
<keyword evidence="2" id="KW-1185">Reference proteome</keyword>
<sequence>MSTTLELLSLFQSVQDKTIHHPCSDALTVYAYTTFVKSAMPGWEEDVALASTYDTHTHSTRAVVFGCTHGLMNHIQARLIVQA</sequence>